<keyword evidence="2" id="KW-1185">Reference proteome</keyword>
<dbReference type="Gramene" id="mRNA:HanXRQr2_Chr04g0166291">
    <property type="protein sequence ID" value="mRNA:HanXRQr2_Chr04g0166291"/>
    <property type="gene ID" value="HanXRQr2_Chr04g0166291"/>
</dbReference>
<protein>
    <submittedName>
        <fullName evidence="1">Uncharacterized protein</fullName>
    </submittedName>
</protein>
<reference evidence="1" key="1">
    <citation type="journal article" date="2017" name="Nature">
        <title>The sunflower genome provides insights into oil metabolism, flowering and Asterid evolution.</title>
        <authorList>
            <person name="Badouin H."/>
            <person name="Gouzy J."/>
            <person name="Grassa C.J."/>
            <person name="Murat F."/>
            <person name="Staton S.E."/>
            <person name="Cottret L."/>
            <person name="Lelandais-Briere C."/>
            <person name="Owens G.L."/>
            <person name="Carrere S."/>
            <person name="Mayjonade B."/>
            <person name="Legrand L."/>
            <person name="Gill N."/>
            <person name="Kane N.C."/>
            <person name="Bowers J.E."/>
            <person name="Hubner S."/>
            <person name="Bellec A."/>
            <person name="Berard A."/>
            <person name="Berges H."/>
            <person name="Blanchet N."/>
            <person name="Boniface M.C."/>
            <person name="Brunel D."/>
            <person name="Catrice O."/>
            <person name="Chaidir N."/>
            <person name="Claudel C."/>
            <person name="Donnadieu C."/>
            <person name="Faraut T."/>
            <person name="Fievet G."/>
            <person name="Helmstetter N."/>
            <person name="King M."/>
            <person name="Knapp S.J."/>
            <person name="Lai Z."/>
            <person name="Le Paslier M.C."/>
            <person name="Lippi Y."/>
            <person name="Lorenzon L."/>
            <person name="Mandel J.R."/>
            <person name="Marage G."/>
            <person name="Marchand G."/>
            <person name="Marquand E."/>
            <person name="Bret-Mestries E."/>
            <person name="Morien E."/>
            <person name="Nambeesan S."/>
            <person name="Nguyen T."/>
            <person name="Pegot-Espagnet P."/>
            <person name="Pouilly N."/>
            <person name="Raftis F."/>
            <person name="Sallet E."/>
            <person name="Schiex T."/>
            <person name="Thomas J."/>
            <person name="Vandecasteele C."/>
            <person name="Vares D."/>
            <person name="Vear F."/>
            <person name="Vautrin S."/>
            <person name="Crespi M."/>
            <person name="Mangin B."/>
            <person name="Burke J.M."/>
            <person name="Salse J."/>
            <person name="Munos S."/>
            <person name="Vincourt P."/>
            <person name="Rieseberg L.H."/>
            <person name="Langlade N.B."/>
        </authorList>
    </citation>
    <scope>NUCLEOTIDE SEQUENCE</scope>
    <source>
        <tissue evidence="1">Leaves</tissue>
    </source>
</reference>
<sequence length="68" mass="8184">MLHSKYFKASKFCSIIFNSLYDYYDTYDSCAFCFSHLSSAIKFIINENRFLQYQLLLQQVYNNKADNR</sequence>
<name>A0A9K3NSV6_HELAN</name>
<evidence type="ECO:0000313" key="2">
    <source>
        <dbReference type="Proteomes" id="UP000215914"/>
    </source>
</evidence>
<comment type="caution">
    <text evidence="1">The sequence shown here is derived from an EMBL/GenBank/DDBJ whole genome shotgun (WGS) entry which is preliminary data.</text>
</comment>
<gene>
    <name evidence="1" type="ORF">HanXRQr2_Chr04g0166291</name>
</gene>
<evidence type="ECO:0000313" key="1">
    <source>
        <dbReference type="EMBL" id="KAF5810173.1"/>
    </source>
</evidence>
<reference evidence="1" key="2">
    <citation type="submission" date="2020-06" db="EMBL/GenBank/DDBJ databases">
        <title>Helianthus annuus Genome sequencing and assembly Release 2.</title>
        <authorList>
            <person name="Gouzy J."/>
            <person name="Langlade N."/>
            <person name="Munos S."/>
        </authorList>
    </citation>
    <scope>NUCLEOTIDE SEQUENCE</scope>
    <source>
        <tissue evidence="1">Leaves</tissue>
    </source>
</reference>
<dbReference type="AlphaFoldDB" id="A0A9K3NSV6"/>
<proteinExistence type="predicted"/>
<dbReference type="EMBL" id="MNCJ02000319">
    <property type="protein sequence ID" value="KAF5810173.1"/>
    <property type="molecule type" value="Genomic_DNA"/>
</dbReference>
<organism evidence="1 2">
    <name type="scientific">Helianthus annuus</name>
    <name type="common">Common sunflower</name>
    <dbReference type="NCBI Taxonomy" id="4232"/>
    <lineage>
        <taxon>Eukaryota</taxon>
        <taxon>Viridiplantae</taxon>
        <taxon>Streptophyta</taxon>
        <taxon>Embryophyta</taxon>
        <taxon>Tracheophyta</taxon>
        <taxon>Spermatophyta</taxon>
        <taxon>Magnoliopsida</taxon>
        <taxon>eudicotyledons</taxon>
        <taxon>Gunneridae</taxon>
        <taxon>Pentapetalae</taxon>
        <taxon>asterids</taxon>
        <taxon>campanulids</taxon>
        <taxon>Asterales</taxon>
        <taxon>Asteraceae</taxon>
        <taxon>Asteroideae</taxon>
        <taxon>Heliantheae alliance</taxon>
        <taxon>Heliantheae</taxon>
        <taxon>Helianthus</taxon>
    </lineage>
</organism>
<accession>A0A9K3NSV6</accession>
<dbReference type="Proteomes" id="UP000215914">
    <property type="component" value="Unassembled WGS sequence"/>
</dbReference>